<protein>
    <submittedName>
        <fullName evidence="4">HpcH/HpaI aldolase/citrate lyase family protein</fullName>
    </submittedName>
</protein>
<name>A0ABU3PYS0_9ACTN</name>
<reference evidence="4 5" key="1">
    <citation type="submission" date="2023-08" db="EMBL/GenBank/DDBJ databases">
        <title>Nocardioides seae sp. nov., a bacterium isolated from a soil.</title>
        <authorList>
            <person name="Wang X."/>
        </authorList>
    </citation>
    <scope>NUCLEOTIDE SEQUENCE [LARGE SCALE GENOMIC DNA]</scope>
    <source>
        <strain evidence="4 5">YZH12</strain>
    </source>
</reference>
<keyword evidence="5" id="KW-1185">Reference proteome</keyword>
<comment type="cofactor">
    <cofactor evidence="1">
        <name>Mg(2+)</name>
        <dbReference type="ChEBI" id="CHEBI:18420"/>
    </cofactor>
</comment>
<dbReference type="InterPro" id="IPR015813">
    <property type="entry name" value="Pyrv/PenolPyrv_kinase-like_dom"/>
</dbReference>
<dbReference type="PIRSF" id="PIRSF015582">
    <property type="entry name" value="Cit_lyase_B"/>
    <property type="match status" value="1"/>
</dbReference>
<evidence type="ECO:0000256" key="2">
    <source>
        <dbReference type="ARBA" id="ARBA00022723"/>
    </source>
</evidence>
<comment type="caution">
    <text evidence="4">The sequence shown here is derived from an EMBL/GenBank/DDBJ whole genome shotgun (WGS) entry which is preliminary data.</text>
</comment>
<dbReference type="Proteomes" id="UP001268542">
    <property type="component" value="Unassembled WGS sequence"/>
</dbReference>
<proteinExistence type="predicted"/>
<evidence type="ECO:0000313" key="5">
    <source>
        <dbReference type="Proteomes" id="UP001268542"/>
    </source>
</evidence>
<dbReference type="PANTHER" id="PTHR32308:SF10">
    <property type="entry name" value="CITRATE LYASE SUBUNIT BETA"/>
    <property type="match status" value="1"/>
</dbReference>
<dbReference type="GO" id="GO:0016829">
    <property type="term" value="F:lyase activity"/>
    <property type="evidence" value="ECO:0007669"/>
    <property type="project" value="UniProtKB-KW"/>
</dbReference>
<organism evidence="4 5">
    <name type="scientific">Nocardioides imazamoxiresistens</name>
    <dbReference type="NCBI Taxonomy" id="3231893"/>
    <lineage>
        <taxon>Bacteria</taxon>
        <taxon>Bacillati</taxon>
        <taxon>Actinomycetota</taxon>
        <taxon>Actinomycetes</taxon>
        <taxon>Propionibacteriales</taxon>
        <taxon>Nocardioidaceae</taxon>
        <taxon>Nocardioides</taxon>
    </lineage>
</organism>
<dbReference type="Pfam" id="PF15617">
    <property type="entry name" value="C-C_Bond_Lyase"/>
    <property type="match status" value="1"/>
</dbReference>
<sequence>MRHFAHLDADLRERLFSQQPEEFDRTSDRELLAVALGATLYTPGTRPTIERDLVKAAGRGVVCSVLCLEDAIADVDVDFAEKNLAHQLGILFESGQPHPLVFVRVRRPEQVARLVDALGPLADQLDGVVVPKFTAASSAYLDAVADASRRTGGRLWVMPVIESPEVFALETRLETLLGARELLARHPAEVLAVRIGATDLSSMLGLRRPPDVTAYDVAPLASVIGDIVNVLGRRDGTGHVVTGPVWEHFDNGERMFKPQLRETPFTARAERVLRRSLISRGLDGLIREIALDQANGLTGKTVIHPTHVAAVHALSVVTQEDHADALDIARAQRGGGVAASRYGNKMNEAAPHTAWARATLLRARAFGVAAEDVSFVDLLEASVRL</sequence>
<keyword evidence="2" id="KW-0479">Metal-binding</keyword>
<dbReference type="InterPro" id="IPR040442">
    <property type="entry name" value="Pyrv_kinase-like_dom_sf"/>
</dbReference>
<evidence type="ECO:0000256" key="3">
    <source>
        <dbReference type="ARBA" id="ARBA00022842"/>
    </source>
</evidence>
<dbReference type="SUPFAM" id="SSF51621">
    <property type="entry name" value="Phosphoenolpyruvate/pyruvate domain"/>
    <property type="match status" value="1"/>
</dbReference>
<dbReference type="Gene3D" id="3.20.20.60">
    <property type="entry name" value="Phosphoenolpyruvate-binding domains"/>
    <property type="match status" value="2"/>
</dbReference>
<dbReference type="InterPro" id="IPR039480">
    <property type="entry name" value="C-C_Bond_Lyase-like"/>
</dbReference>
<dbReference type="EMBL" id="JAVYII010000006">
    <property type="protein sequence ID" value="MDT9594331.1"/>
    <property type="molecule type" value="Genomic_DNA"/>
</dbReference>
<dbReference type="PANTHER" id="PTHR32308">
    <property type="entry name" value="LYASE BETA SUBUNIT, PUTATIVE (AFU_ORTHOLOGUE AFUA_4G13030)-RELATED"/>
    <property type="match status" value="1"/>
</dbReference>
<dbReference type="InterPro" id="IPR011206">
    <property type="entry name" value="Citrate_lyase_beta/mcl1/mcl2"/>
</dbReference>
<dbReference type="RefSeq" id="WP_315734001.1">
    <property type="nucleotide sequence ID" value="NZ_JAVYII010000006.1"/>
</dbReference>
<evidence type="ECO:0000313" key="4">
    <source>
        <dbReference type="EMBL" id="MDT9594331.1"/>
    </source>
</evidence>
<accession>A0ABU3PYS0</accession>
<keyword evidence="4" id="KW-0456">Lyase</keyword>
<evidence type="ECO:0000256" key="1">
    <source>
        <dbReference type="ARBA" id="ARBA00001946"/>
    </source>
</evidence>
<gene>
    <name evidence="4" type="ORF">RDV89_14700</name>
</gene>
<keyword evidence="3" id="KW-0460">Magnesium</keyword>